<name>A0A1H5VR88_9ACTN</name>
<dbReference type="InterPro" id="IPR022062">
    <property type="entry name" value="DUF3618"/>
</dbReference>
<dbReference type="OrthoDB" id="3218417at2"/>
<keyword evidence="1" id="KW-1133">Transmembrane helix</keyword>
<sequence>MADKAPDPEALEKEIERTREELARTIDALADRVNPRNVAQRGVARLKQEAGQVASTVGAMVAPAHGEDGEPGQVDRRVVAVGVGAVVFVTVFVLWRRGRR</sequence>
<feature type="transmembrane region" description="Helical" evidence="1">
    <location>
        <begin position="78"/>
        <end position="95"/>
    </location>
</feature>
<gene>
    <name evidence="2" type="ORF">SAMN04489712_102426</name>
</gene>
<dbReference type="EMBL" id="FNVO01000002">
    <property type="protein sequence ID" value="SEF89792.1"/>
    <property type="molecule type" value="Genomic_DNA"/>
</dbReference>
<evidence type="ECO:0000313" key="3">
    <source>
        <dbReference type="Proteomes" id="UP000236723"/>
    </source>
</evidence>
<dbReference type="AlphaFoldDB" id="A0A1H5VR88"/>
<keyword evidence="1" id="KW-0472">Membrane</keyword>
<dbReference type="RefSeq" id="WP_103936677.1">
    <property type="nucleotide sequence ID" value="NZ_FNVO01000002.1"/>
</dbReference>
<protein>
    <recommendedName>
        <fullName evidence="4">DUF3618 domain-containing protein</fullName>
    </recommendedName>
</protein>
<dbReference type="Pfam" id="PF12277">
    <property type="entry name" value="DUF3618"/>
    <property type="match status" value="1"/>
</dbReference>
<reference evidence="3" key="1">
    <citation type="submission" date="2016-10" db="EMBL/GenBank/DDBJ databases">
        <authorList>
            <person name="Varghese N."/>
            <person name="Submissions S."/>
        </authorList>
    </citation>
    <scope>NUCLEOTIDE SEQUENCE [LARGE SCALE GENOMIC DNA]</scope>
    <source>
        <strain evidence="3">DSM 43163</strain>
    </source>
</reference>
<evidence type="ECO:0000256" key="1">
    <source>
        <dbReference type="SAM" id="Phobius"/>
    </source>
</evidence>
<keyword evidence="1" id="KW-0812">Transmembrane</keyword>
<proteinExistence type="predicted"/>
<accession>A0A1H5VR88</accession>
<keyword evidence="3" id="KW-1185">Reference proteome</keyword>
<dbReference type="Proteomes" id="UP000236723">
    <property type="component" value="Unassembled WGS sequence"/>
</dbReference>
<evidence type="ECO:0000313" key="2">
    <source>
        <dbReference type="EMBL" id="SEF89792.1"/>
    </source>
</evidence>
<evidence type="ECO:0008006" key="4">
    <source>
        <dbReference type="Google" id="ProtNLM"/>
    </source>
</evidence>
<organism evidence="2 3">
    <name type="scientific">Thermomonospora echinospora</name>
    <dbReference type="NCBI Taxonomy" id="1992"/>
    <lineage>
        <taxon>Bacteria</taxon>
        <taxon>Bacillati</taxon>
        <taxon>Actinomycetota</taxon>
        <taxon>Actinomycetes</taxon>
        <taxon>Streptosporangiales</taxon>
        <taxon>Thermomonosporaceae</taxon>
        <taxon>Thermomonospora</taxon>
    </lineage>
</organism>